<gene>
    <name evidence="2" type="ORF">CERSUDRAFT_27393</name>
</gene>
<feature type="non-terminal residue" evidence="2">
    <location>
        <position position="96"/>
    </location>
</feature>
<evidence type="ECO:0000313" key="3">
    <source>
        <dbReference type="Proteomes" id="UP000016930"/>
    </source>
</evidence>
<evidence type="ECO:0000256" key="1">
    <source>
        <dbReference type="SAM" id="MobiDB-lite"/>
    </source>
</evidence>
<sequence>MEQKEGRTEAVNLMRSQYTRMRDMLGPETDTANIPTLKEPEPPTPEADSPSPSPSPSPPSPTTKDHDNMYTPYTDDPEAGYQSSEQMLHAQRHIMN</sequence>
<dbReference type="STRING" id="914234.M2RDM6"/>
<protein>
    <submittedName>
        <fullName evidence="2">Uncharacterized protein</fullName>
    </submittedName>
</protein>
<dbReference type="HOGENOM" id="CLU_2365203_0_0_1"/>
<reference evidence="2 3" key="1">
    <citation type="journal article" date="2012" name="Proc. Natl. Acad. Sci. U.S.A.">
        <title>Comparative genomics of Ceriporiopsis subvermispora and Phanerochaete chrysosporium provide insight into selective ligninolysis.</title>
        <authorList>
            <person name="Fernandez-Fueyo E."/>
            <person name="Ruiz-Duenas F.J."/>
            <person name="Ferreira P."/>
            <person name="Floudas D."/>
            <person name="Hibbett D.S."/>
            <person name="Canessa P."/>
            <person name="Larrondo L.F."/>
            <person name="James T.Y."/>
            <person name="Seelenfreund D."/>
            <person name="Lobos S."/>
            <person name="Polanco R."/>
            <person name="Tello M."/>
            <person name="Honda Y."/>
            <person name="Watanabe T."/>
            <person name="Watanabe T."/>
            <person name="Ryu J.S."/>
            <person name="Kubicek C.P."/>
            <person name="Schmoll M."/>
            <person name="Gaskell J."/>
            <person name="Hammel K.E."/>
            <person name="St John F.J."/>
            <person name="Vanden Wymelenberg A."/>
            <person name="Sabat G."/>
            <person name="Splinter BonDurant S."/>
            <person name="Syed K."/>
            <person name="Yadav J.S."/>
            <person name="Doddapaneni H."/>
            <person name="Subramanian V."/>
            <person name="Lavin J.L."/>
            <person name="Oguiza J.A."/>
            <person name="Perez G."/>
            <person name="Pisabarro A.G."/>
            <person name="Ramirez L."/>
            <person name="Santoyo F."/>
            <person name="Master E."/>
            <person name="Coutinho P.M."/>
            <person name="Henrissat B."/>
            <person name="Lombard V."/>
            <person name="Magnuson J.K."/>
            <person name="Kuees U."/>
            <person name="Hori C."/>
            <person name="Igarashi K."/>
            <person name="Samejima M."/>
            <person name="Held B.W."/>
            <person name="Barry K.W."/>
            <person name="LaButti K.M."/>
            <person name="Lapidus A."/>
            <person name="Lindquist E.A."/>
            <person name="Lucas S.M."/>
            <person name="Riley R."/>
            <person name="Salamov A.A."/>
            <person name="Hoffmeister D."/>
            <person name="Schwenk D."/>
            <person name="Hadar Y."/>
            <person name="Yarden O."/>
            <person name="de Vries R.P."/>
            <person name="Wiebenga A."/>
            <person name="Stenlid J."/>
            <person name="Eastwood D."/>
            <person name="Grigoriev I.V."/>
            <person name="Berka R.M."/>
            <person name="Blanchette R.A."/>
            <person name="Kersten P."/>
            <person name="Martinez A.T."/>
            <person name="Vicuna R."/>
            <person name="Cullen D."/>
        </authorList>
    </citation>
    <scope>NUCLEOTIDE SEQUENCE [LARGE SCALE GENOMIC DNA]</scope>
    <source>
        <strain evidence="2 3">B</strain>
    </source>
</reference>
<proteinExistence type="predicted"/>
<dbReference type="OrthoDB" id="244190at2759"/>
<dbReference type="Proteomes" id="UP000016930">
    <property type="component" value="Unassembled WGS sequence"/>
</dbReference>
<dbReference type="AlphaFoldDB" id="M2RDM6"/>
<dbReference type="EMBL" id="KB445798">
    <property type="protein sequence ID" value="EMD36542.1"/>
    <property type="molecule type" value="Genomic_DNA"/>
</dbReference>
<organism evidence="2 3">
    <name type="scientific">Ceriporiopsis subvermispora (strain B)</name>
    <name type="common">White-rot fungus</name>
    <name type="synonym">Gelatoporia subvermispora</name>
    <dbReference type="NCBI Taxonomy" id="914234"/>
    <lineage>
        <taxon>Eukaryota</taxon>
        <taxon>Fungi</taxon>
        <taxon>Dikarya</taxon>
        <taxon>Basidiomycota</taxon>
        <taxon>Agaricomycotina</taxon>
        <taxon>Agaricomycetes</taxon>
        <taxon>Polyporales</taxon>
        <taxon>Gelatoporiaceae</taxon>
        <taxon>Gelatoporia</taxon>
    </lineage>
</organism>
<feature type="region of interest" description="Disordered" evidence="1">
    <location>
        <begin position="1"/>
        <end position="96"/>
    </location>
</feature>
<evidence type="ECO:0000313" key="2">
    <source>
        <dbReference type="EMBL" id="EMD36542.1"/>
    </source>
</evidence>
<keyword evidence="3" id="KW-1185">Reference proteome</keyword>
<accession>M2RDM6</accession>
<feature type="compositionally biased region" description="Pro residues" evidence="1">
    <location>
        <begin position="51"/>
        <end position="61"/>
    </location>
</feature>
<name>M2RDM6_CERS8</name>